<sequence>MRRIALLLASLVALSACGGPADAGKPAQNKAGVNTSPDQNRVRATKNEQIAAKVPQAIRDRGELVVGVDGKGSPPLTFRADDDKTPVGVETDIAQLVADTLGLKLRFEPTSWENLFLSVESGQYDVGFSNITVTEERKDKYDFATYRVDTIAFETSTGNNITVSGPKDIAGRRVAVTSGTNQEQILLRWDAANKAAGLKPVEFQYYTNASDRYLALKSGRIELYVGPYPGSAYHAKVSGETKIVGQVSGGGEIPAQIAGMTKKGSGLVTPVADALNELIKNGEYAEVLARWNLANEAITRSEINPPGLPRK</sequence>
<reference evidence="5 6" key="1">
    <citation type="submission" date="2015-07" db="EMBL/GenBank/DDBJ databases">
        <title>Genome sequencing of Kibdelosporangium phytohabitans.</title>
        <authorList>
            <person name="Qin S."/>
            <person name="Xing K."/>
        </authorList>
    </citation>
    <scope>NUCLEOTIDE SEQUENCE [LARGE SCALE GENOMIC DNA]</scope>
    <source>
        <strain evidence="5 6">KLBMP1111</strain>
    </source>
</reference>
<proteinExistence type="predicted"/>
<keyword evidence="1 3" id="KW-0732">Signal</keyword>
<dbReference type="CDD" id="cd01004">
    <property type="entry name" value="PBP2_MidA_like"/>
    <property type="match status" value="1"/>
</dbReference>
<dbReference type="RefSeq" id="WP_054289567.1">
    <property type="nucleotide sequence ID" value="NZ_CP012752.1"/>
</dbReference>
<dbReference type="PROSITE" id="PS51257">
    <property type="entry name" value="PROKAR_LIPOPROTEIN"/>
    <property type="match status" value="1"/>
</dbReference>
<dbReference type="STRING" id="860235.AOZ06_12400"/>
<keyword evidence="6" id="KW-1185">Reference proteome</keyword>
<dbReference type="PANTHER" id="PTHR35936">
    <property type="entry name" value="MEMBRANE-BOUND LYTIC MUREIN TRANSGLYCOSYLASE F"/>
    <property type="match status" value="1"/>
</dbReference>
<dbReference type="Gene3D" id="3.40.190.10">
    <property type="entry name" value="Periplasmic binding protein-like II"/>
    <property type="match status" value="2"/>
</dbReference>
<evidence type="ECO:0000256" key="3">
    <source>
        <dbReference type="SAM" id="SignalP"/>
    </source>
</evidence>
<evidence type="ECO:0000313" key="5">
    <source>
        <dbReference type="EMBL" id="ALG07600.1"/>
    </source>
</evidence>
<dbReference type="Pfam" id="PF00497">
    <property type="entry name" value="SBP_bac_3"/>
    <property type="match status" value="1"/>
</dbReference>
<dbReference type="SMART" id="SM00062">
    <property type="entry name" value="PBPb"/>
    <property type="match status" value="1"/>
</dbReference>
<feature type="chain" id="PRO_5006035573" evidence="3">
    <location>
        <begin position="24"/>
        <end position="311"/>
    </location>
</feature>
<feature type="region of interest" description="Disordered" evidence="2">
    <location>
        <begin position="22"/>
        <end position="42"/>
    </location>
</feature>
<evidence type="ECO:0000313" key="6">
    <source>
        <dbReference type="Proteomes" id="UP000063699"/>
    </source>
</evidence>
<gene>
    <name evidence="5" type="ORF">AOZ06_12400</name>
</gene>
<dbReference type="SUPFAM" id="SSF53850">
    <property type="entry name" value="Periplasmic binding protein-like II"/>
    <property type="match status" value="1"/>
</dbReference>
<feature type="signal peptide" evidence="3">
    <location>
        <begin position="1"/>
        <end position="23"/>
    </location>
</feature>
<feature type="domain" description="Solute-binding protein family 3/N-terminal" evidence="4">
    <location>
        <begin position="63"/>
        <end position="295"/>
    </location>
</feature>
<evidence type="ECO:0000259" key="4">
    <source>
        <dbReference type="SMART" id="SM00062"/>
    </source>
</evidence>
<evidence type="ECO:0000256" key="1">
    <source>
        <dbReference type="ARBA" id="ARBA00022729"/>
    </source>
</evidence>
<dbReference type="Proteomes" id="UP000063699">
    <property type="component" value="Chromosome"/>
</dbReference>
<dbReference type="OrthoDB" id="4633994at2"/>
<dbReference type="AlphaFoldDB" id="A0A0N9HWT1"/>
<protein>
    <submittedName>
        <fullName evidence="5">ABC transporter substrate-binding protein</fullName>
    </submittedName>
</protein>
<accession>A0A0N9HWT1</accession>
<name>A0A0N9HWT1_9PSEU</name>
<organism evidence="5 6">
    <name type="scientific">Kibdelosporangium phytohabitans</name>
    <dbReference type="NCBI Taxonomy" id="860235"/>
    <lineage>
        <taxon>Bacteria</taxon>
        <taxon>Bacillati</taxon>
        <taxon>Actinomycetota</taxon>
        <taxon>Actinomycetes</taxon>
        <taxon>Pseudonocardiales</taxon>
        <taxon>Pseudonocardiaceae</taxon>
        <taxon>Kibdelosporangium</taxon>
    </lineage>
</organism>
<dbReference type="InterPro" id="IPR001638">
    <property type="entry name" value="Solute-binding_3/MltF_N"/>
</dbReference>
<dbReference type="EMBL" id="CP012752">
    <property type="protein sequence ID" value="ALG07600.1"/>
    <property type="molecule type" value="Genomic_DNA"/>
</dbReference>
<dbReference type="KEGG" id="kphy:AOZ06_12400"/>
<evidence type="ECO:0000256" key="2">
    <source>
        <dbReference type="SAM" id="MobiDB-lite"/>
    </source>
</evidence>
<dbReference type="PANTHER" id="PTHR35936:SF17">
    <property type="entry name" value="ARGININE-BINDING EXTRACELLULAR PROTEIN ARTP"/>
    <property type="match status" value="1"/>
</dbReference>